<dbReference type="RefSeq" id="WP_227320575.1">
    <property type="nucleotide sequence ID" value="NZ_JAESVB010000002.1"/>
</dbReference>
<reference evidence="3" key="2">
    <citation type="submission" date="2021-01" db="EMBL/GenBank/DDBJ databases">
        <authorList>
            <person name="Mieszkin S."/>
            <person name="Pouder E."/>
            <person name="Alain K."/>
        </authorList>
    </citation>
    <scope>NUCLEOTIDE SEQUENCE</scope>
    <source>
        <strain evidence="3">HW T2.11</strain>
    </source>
</reference>
<name>A0A964DY34_9PROT</name>
<evidence type="ECO:0000313" key="3">
    <source>
        <dbReference type="EMBL" id="MCB8874920.1"/>
    </source>
</evidence>
<dbReference type="AlphaFoldDB" id="A0A964DY34"/>
<keyword evidence="1" id="KW-0472">Membrane</keyword>
<comment type="caution">
    <text evidence="3">The sequence shown here is derived from an EMBL/GenBank/DDBJ whole genome shotgun (WGS) entry which is preliminary data.</text>
</comment>
<sequence length="151" mass="15953">MALETVLSPLTSGHQVSIHASPLTLTINLDAAVLFDSGQADLLPTARTLLAHVAASLKALPPPFTIELQGYTDNVPITTAQFRSNWSLSAERAVSVVQLFVDGGLDGNRLTAQGFGEFEPIADNATDSGRAKNRRVVIVIRAPDVQSPPGP</sequence>
<organism evidence="3 4">
    <name type="scientific">Acidisoma silvae</name>
    <dbReference type="NCBI Taxonomy" id="2802396"/>
    <lineage>
        <taxon>Bacteria</taxon>
        <taxon>Pseudomonadati</taxon>
        <taxon>Pseudomonadota</taxon>
        <taxon>Alphaproteobacteria</taxon>
        <taxon>Acetobacterales</taxon>
        <taxon>Acidocellaceae</taxon>
        <taxon>Acidisoma</taxon>
    </lineage>
</organism>
<protein>
    <submittedName>
        <fullName evidence="3">OmpA family protein</fullName>
    </submittedName>
</protein>
<dbReference type="PANTHER" id="PTHR30329:SF20">
    <property type="entry name" value="EXPORTED PROTEIN"/>
    <property type="match status" value="1"/>
</dbReference>
<evidence type="ECO:0000256" key="1">
    <source>
        <dbReference type="PROSITE-ProRule" id="PRU00473"/>
    </source>
</evidence>
<dbReference type="GO" id="GO:0016020">
    <property type="term" value="C:membrane"/>
    <property type="evidence" value="ECO:0007669"/>
    <property type="project" value="UniProtKB-UniRule"/>
</dbReference>
<dbReference type="EMBL" id="JAESVB010000002">
    <property type="protein sequence ID" value="MCB8874920.1"/>
    <property type="molecule type" value="Genomic_DNA"/>
</dbReference>
<feature type="domain" description="OmpA-like" evidence="2">
    <location>
        <begin position="22"/>
        <end position="144"/>
    </location>
</feature>
<gene>
    <name evidence="3" type="ORF">ASILVAE211_06980</name>
</gene>
<dbReference type="PANTHER" id="PTHR30329">
    <property type="entry name" value="STATOR ELEMENT OF FLAGELLAR MOTOR COMPLEX"/>
    <property type="match status" value="1"/>
</dbReference>
<proteinExistence type="predicted"/>
<dbReference type="PRINTS" id="PR01023">
    <property type="entry name" value="NAFLGMOTY"/>
</dbReference>
<dbReference type="InterPro" id="IPR036737">
    <property type="entry name" value="OmpA-like_sf"/>
</dbReference>
<dbReference type="CDD" id="cd07185">
    <property type="entry name" value="OmpA_C-like"/>
    <property type="match status" value="1"/>
</dbReference>
<dbReference type="InterPro" id="IPR006665">
    <property type="entry name" value="OmpA-like"/>
</dbReference>
<evidence type="ECO:0000313" key="4">
    <source>
        <dbReference type="Proteomes" id="UP000708298"/>
    </source>
</evidence>
<evidence type="ECO:0000259" key="2">
    <source>
        <dbReference type="PROSITE" id="PS51123"/>
    </source>
</evidence>
<dbReference type="SUPFAM" id="SSF103088">
    <property type="entry name" value="OmpA-like"/>
    <property type="match status" value="1"/>
</dbReference>
<dbReference type="PROSITE" id="PS51123">
    <property type="entry name" value="OMPA_2"/>
    <property type="match status" value="1"/>
</dbReference>
<dbReference type="InterPro" id="IPR050330">
    <property type="entry name" value="Bact_OuterMem_StrucFunc"/>
</dbReference>
<dbReference type="Proteomes" id="UP000708298">
    <property type="component" value="Unassembled WGS sequence"/>
</dbReference>
<dbReference type="Pfam" id="PF00691">
    <property type="entry name" value="OmpA"/>
    <property type="match status" value="1"/>
</dbReference>
<accession>A0A964DY34</accession>
<reference evidence="3" key="1">
    <citation type="journal article" date="2021" name="Microorganisms">
        <title>Acidisoma silvae sp. nov. and Acidisomacellulosilytica sp. nov., Two Acidophilic Bacteria Isolated from Decaying Wood, Hydrolyzing Cellulose and Producing Poly-3-hydroxybutyrate.</title>
        <authorList>
            <person name="Mieszkin S."/>
            <person name="Pouder E."/>
            <person name="Uroz S."/>
            <person name="Simon-Colin C."/>
            <person name="Alain K."/>
        </authorList>
    </citation>
    <scope>NUCLEOTIDE SEQUENCE</scope>
    <source>
        <strain evidence="3">HW T2.11</strain>
    </source>
</reference>
<keyword evidence="4" id="KW-1185">Reference proteome</keyword>
<dbReference type="Gene3D" id="3.30.1330.60">
    <property type="entry name" value="OmpA-like domain"/>
    <property type="match status" value="1"/>
</dbReference>